<dbReference type="EMBL" id="JAUSWN010000006">
    <property type="protein sequence ID" value="MDQ0479231.1"/>
    <property type="molecule type" value="Genomic_DNA"/>
</dbReference>
<dbReference type="InterPro" id="IPR035924">
    <property type="entry name" value="FlaG-like_sf"/>
</dbReference>
<organism evidence="1 2">
    <name type="scientific">Hathewaya limosa</name>
    <name type="common">Clostridium limosum</name>
    <dbReference type="NCBI Taxonomy" id="1536"/>
    <lineage>
        <taxon>Bacteria</taxon>
        <taxon>Bacillati</taxon>
        <taxon>Bacillota</taxon>
        <taxon>Clostridia</taxon>
        <taxon>Eubacteriales</taxon>
        <taxon>Clostridiaceae</taxon>
        <taxon>Hathewaya</taxon>
    </lineage>
</organism>
<dbReference type="SUPFAM" id="SSF160214">
    <property type="entry name" value="FlaG-like"/>
    <property type="match status" value="1"/>
</dbReference>
<sequence>MEINGSLLNPFNNPTEDKIKNVNKKIDKSNFIEKQIYCEEDLKDAKEIMDKLLKKHKSHIEYETYDKFKSVTIIKIVDTDTKEIIKEIPPKKLLDMVAKMCEMVGIMIDEKV</sequence>
<dbReference type="InterPro" id="IPR005186">
    <property type="entry name" value="FlaG"/>
</dbReference>
<dbReference type="PANTHER" id="PTHR37166:SF1">
    <property type="entry name" value="PROTEIN FLAG"/>
    <property type="match status" value="1"/>
</dbReference>
<reference evidence="1 2" key="1">
    <citation type="submission" date="2023-07" db="EMBL/GenBank/DDBJ databases">
        <title>Genomic Encyclopedia of Type Strains, Phase IV (KMG-IV): sequencing the most valuable type-strain genomes for metagenomic binning, comparative biology and taxonomic classification.</title>
        <authorList>
            <person name="Goeker M."/>
        </authorList>
    </citation>
    <scope>NUCLEOTIDE SEQUENCE [LARGE SCALE GENOMIC DNA]</scope>
    <source>
        <strain evidence="1 2">DSM 1400</strain>
    </source>
</reference>
<dbReference type="PANTHER" id="PTHR37166">
    <property type="entry name" value="PROTEIN FLAG"/>
    <property type="match status" value="1"/>
</dbReference>
<gene>
    <name evidence="1" type="ORF">QOZ93_000971</name>
</gene>
<keyword evidence="2" id="KW-1185">Reference proteome</keyword>
<proteinExistence type="predicted"/>
<dbReference type="Gene3D" id="3.30.160.170">
    <property type="entry name" value="FlaG-like"/>
    <property type="match status" value="1"/>
</dbReference>
<protein>
    <submittedName>
        <fullName evidence="1">Flagellar protein FlaG</fullName>
    </submittedName>
</protein>
<keyword evidence="1" id="KW-0969">Cilium</keyword>
<dbReference type="RefSeq" id="WP_307355322.1">
    <property type="nucleotide sequence ID" value="NZ_BAAACJ010000012.1"/>
</dbReference>
<dbReference type="Pfam" id="PF03646">
    <property type="entry name" value="FlaG"/>
    <property type="match status" value="1"/>
</dbReference>
<evidence type="ECO:0000313" key="1">
    <source>
        <dbReference type="EMBL" id="MDQ0479231.1"/>
    </source>
</evidence>
<evidence type="ECO:0000313" key="2">
    <source>
        <dbReference type="Proteomes" id="UP001224418"/>
    </source>
</evidence>
<keyword evidence="1" id="KW-0282">Flagellum</keyword>
<accession>A0ABU0JSL0</accession>
<keyword evidence="1" id="KW-0966">Cell projection</keyword>
<name>A0ABU0JSL0_HATLI</name>
<comment type="caution">
    <text evidence="1">The sequence shown here is derived from an EMBL/GenBank/DDBJ whole genome shotgun (WGS) entry which is preliminary data.</text>
</comment>
<dbReference type="Proteomes" id="UP001224418">
    <property type="component" value="Unassembled WGS sequence"/>
</dbReference>